<dbReference type="InterPro" id="IPR046540">
    <property type="entry name" value="DMFA2_C"/>
</dbReference>
<evidence type="ECO:0000259" key="3">
    <source>
        <dbReference type="Pfam" id="PF20254"/>
    </source>
</evidence>
<dbReference type="EMBL" id="VCQU01000012">
    <property type="protein sequence ID" value="NMN98647.1"/>
    <property type="molecule type" value="Genomic_DNA"/>
</dbReference>
<dbReference type="AlphaFoldDB" id="A0A848KSW4"/>
<evidence type="ECO:0000256" key="1">
    <source>
        <dbReference type="SAM" id="MobiDB-lite"/>
    </source>
</evidence>
<reference evidence="4 5" key="1">
    <citation type="submission" date="2019-05" db="EMBL/GenBank/DDBJ databases">
        <authorList>
            <person name="Lee S.D."/>
        </authorList>
    </citation>
    <scope>NUCLEOTIDE SEQUENCE [LARGE SCALE GENOMIC DNA]</scope>
    <source>
        <strain evidence="4 5">YC2-7</strain>
    </source>
</reference>
<gene>
    <name evidence="4" type="ORF">FGL95_26800</name>
</gene>
<evidence type="ECO:0000313" key="4">
    <source>
        <dbReference type="EMBL" id="NMN98647.1"/>
    </source>
</evidence>
<sequence length="513" mass="55402">MVQRRALAAAVAILALAASCESASPDPTSPQPTSSPAAAAPGTPGWQITHPGPEHSIEGFADRISVKPDEPVRLFVSTTAHNFTVTAFRMGNYTGSDAVQIWKSDPHNGRVQPNFTVQKPTSTVIAPWDPALTVDTTGWAAGDYLFRLDGDNGSQQFVPLTVRTPSNEGRIVIVNAVTTWQAYNRWGGYSLYDSPSGKKALRSRAVSFDRPYQADTMQGAGDFLYFELPMVLFAERSGHQIGYATDADLDADPHLLDGASAVITLAHDEYWSANMRNNLVKARDRGVNLAFLGGNEGYRHMRFDSTTLGPNRLEIDYKSFNEDPLSKTNPALATQEWRSPPNPHPESALLGNYYKCNPVDADLVAADTTNWLLQGILSDGQHLPRMVGNEYNQVDLAVPTPRPIQVLFHSPLTCNGNPGYADVSYYTTPRGAAVFAAGTEYWICGLDPRCERANTAGDTTRNAITAITARLLDAYAAGPAGTAHPAIDNLAKLNIPGATSTASPYQPDALVPN</sequence>
<evidence type="ECO:0000313" key="5">
    <source>
        <dbReference type="Proteomes" id="UP000535543"/>
    </source>
</evidence>
<evidence type="ECO:0000256" key="2">
    <source>
        <dbReference type="SAM" id="SignalP"/>
    </source>
</evidence>
<reference evidence="4 5" key="2">
    <citation type="submission" date="2020-06" db="EMBL/GenBank/DDBJ databases">
        <title>Antribacter stalactiti gen. nov., sp. nov., a new member of the family Nacardiaceae isolated from a cave.</title>
        <authorList>
            <person name="Kim I.S."/>
        </authorList>
    </citation>
    <scope>NUCLEOTIDE SEQUENCE [LARGE SCALE GENOMIC DNA]</scope>
    <source>
        <strain evidence="4 5">YC2-7</strain>
    </source>
</reference>
<dbReference type="Proteomes" id="UP000535543">
    <property type="component" value="Unassembled WGS sequence"/>
</dbReference>
<feature type="region of interest" description="Disordered" evidence="1">
    <location>
        <begin position="21"/>
        <end position="54"/>
    </location>
</feature>
<dbReference type="Pfam" id="PF20254">
    <property type="entry name" value="DMFA2_C"/>
    <property type="match status" value="1"/>
</dbReference>
<comment type="caution">
    <text evidence="4">The sequence shown here is derived from an EMBL/GenBank/DDBJ whole genome shotgun (WGS) entry which is preliminary data.</text>
</comment>
<keyword evidence="2" id="KW-0732">Signal</keyword>
<proteinExistence type="predicted"/>
<feature type="domain" description="N,N-dimethylformamidase beta subunit-like C-terminal" evidence="3">
    <location>
        <begin position="84"/>
        <end position="451"/>
    </location>
</feature>
<dbReference type="PROSITE" id="PS51257">
    <property type="entry name" value="PROKAR_LIPOPROTEIN"/>
    <property type="match status" value="1"/>
</dbReference>
<feature type="compositionally biased region" description="Low complexity" evidence="1">
    <location>
        <begin position="21"/>
        <end position="44"/>
    </location>
</feature>
<feature type="chain" id="PRO_5032980341" description="N,N-dimethylformamidase beta subunit-like C-terminal domain-containing protein" evidence="2">
    <location>
        <begin position="24"/>
        <end position="513"/>
    </location>
</feature>
<name>A0A848KSW4_9NOCA</name>
<accession>A0A848KSW4</accession>
<feature type="signal peptide" evidence="2">
    <location>
        <begin position="1"/>
        <end position="23"/>
    </location>
</feature>
<protein>
    <recommendedName>
        <fullName evidence="3">N,N-dimethylformamidase beta subunit-like C-terminal domain-containing protein</fullName>
    </recommendedName>
</protein>
<keyword evidence="5" id="KW-1185">Reference proteome</keyword>
<organism evidence="4 5">
    <name type="scientific">Antrihabitans stalactiti</name>
    <dbReference type="NCBI Taxonomy" id="2584121"/>
    <lineage>
        <taxon>Bacteria</taxon>
        <taxon>Bacillati</taxon>
        <taxon>Actinomycetota</taxon>
        <taxon>Actinomycetes</taxon>
        <taxon>Mycobacteriales</taxon>
        <taxon>Nocardiaceae</taxon>
        <taxon>Antrihabitans</taxon>
    </lineage>
</organism>